<evidence type="ECO:0000313" key="5">
    <source>
        <dbReference type="Proteomes" id="UP000581087"/>
    </source>
</evidence>
<dbReference type="OrthoDB" id="4981275at2"/>
<comment type="caution">
    <text evidence="3">The sequence shown here is derived from an EMBL/GenBank/DDBJ whole genome shotgun (WGS) entry which is preliminary data.</text>
</comment>
<evidence type="ECO:0000256" key="1">
    <source>
        <dbReference type="SAM" id="Coils"/>
    </source>
</evidence>
<dbReference type="Proteomes" id="UP000292686">
    <property type="component" value="Unassembled WGS sequence"/>
</dbReference>
<dbReference type="EMBL" id="JACCBI010000001">
    <property type="protein sequence ID" value="NYD66670.1"/>
    <property type="molecule type" value="Genomic_DNA"/>
</dbReference>
<dbReference type="RefSeq" id="WP_129172909.1">
    <property type="nucleotide sequence ID" value="NZ_JACCBI010000001.1"/>
</dbReference>
<dbReference type="GO" id="GO:0051301">
    <property type="term" value="P:cell division"/>
    <property type="evidence" value="ECO:0007669"/>
    <property type="project" value="UniProtKB-KW"/>
</dbReference>
<keyword evidence="2" id="KW-0131">Cell cycle</keyword>
<protein>
    <submittedName>
        <fullName evidence="2">Cell division protein FtsB</fullName>
    </submittedName>
</protein>
<proteinExistence type="predicted"/>
<keyword evidence="2" id="KW-0132">Cell division</keyword>
<organism evidence="3 4">
    <name type="scientific">Agromyces atrinae</name>
    <dbReference type="NCBI Taxonomy" id="592376"/>
    <lineage>
        <taxon>Bacteria</taxon>
        <taxon>Bacillati</taxon>
        <taxon>Actinomycetota</taxon>
        <taxon>Actinomycetes</taxon>
        <taxon>Micrococcales</taxon>
        <taxon>Microbacteriaceae</taxon>
        <taxon>Agromyces</taxon>
    </lineage>
</organism>
<gene>
    <name evidence="2" type="ORF">BJ972_001189</name>
    <name evidence="3" type="ORF">ESP50_05285</name>
</gene>
<evidence type="ECO:0000313" key="2">
    <source>
        <dbReference type="EMBL" id="NYD66670.1"/>
    </source>
</evidence>
<reference evidence="2 5" key="2">
    <citation type="submission" date="2020-07" db="EMBL/GenBank/DDBJ databases">
        <title>Sequencing the genomes of 1000 actinobacteria strains.</title>
        <authorList>
            <person name="Klenk H.-P."/>
        </authorList>
    </citation>
    <scope>NUCLEOTIDE SEQUENCE [LARGE SCALE GENOMIC DNA]</scope>
    <source>
        <strain evidence="2 5">DSM 23870</strain>
    </source>
</reference>
<accession>A0A4Q2M5D7</accession>
<feature type="coiled-coil region" evidence="1">
    <location>
        <begin position="23"/>
        <end position="57"/>
    </location>
</feature>
<evidence type="ECO:0000313" key="4">
    <source>
        <dbReference type="Proteomes" id="UP000292686"/>
    </source>
</evidence>
<keyword evidence="1" id="KW-0175">Coiled coil</keyword>
<dbReference type="EMBL" id="SDPM01000002">
    <property type="protein sequence ID" value="RXZ87335.1"/>
    <property type="molecule type" value="Genomic_DNA"/>
</dbReference>
<reference evidence="3 4" key="1">
    <citation type="submission" date="2019-01" db="EMBL/GenBank/DDBJ databases">
        <title>Agromyces.</title>
        <authorList>
            <person name="Li J."/>
        </authorList>
    </citation>
    <scope>NUCLEOTIDE SEQUENCE [LARGE SCALE GENOMIC DNA]</scope>
    <source>
        <strain evidence="3 4">DSM 23870</strain>
    </source>
</reference>
<name>A0A4Q2M5D7_9MICO</name>
<dbReference type="AlphaFoldDB" id="A0A4Q2M5D7"/>
<sequence length="69" mass="8333">MTKPLDGISRKISEAKDTRLYSRQRLTTEVRRLSRENEQLRREIDELRRDSQRIAEIYDLVVDRLSRDS</sequence>
<keyword evidence="4" id="KW-1185">Reference proteome</keyword>
<evidence type="ECO:0000313" key="3">
    <source>
        <dbReference type="EMBL" id="RXZ87335.1"/>
    </source>
</evidence>
<dbReference type="Proteomes" id="UP000581087">
    <property type="component" value="Unassembled WGS sequence"/>
</dbReference>